<dbReference type="InterPro" id="IPR035901">
    <property type="entry name" value="GIY-YIG_endonuc_sf"/>
</dbReference>
<accession>A0ABY6HYI1</accession>
<gene>
    <name evidence="2" type="ORF">NEF87_004855</name>
</gene>
<protein>
    <recommendedName>
        <fullName evidence="1">GIY-YIG domain-containing protein</fullName>
    </recommendedName>
</protein>
<evidence type="ECO:0000313" key="3">
    <source>
        <dbReference type="Proteomes" id="UP001208689"/>
    </source>
</evidence>
<keyword evidence="3" id="KW-1185">Reference proteome</keyword>
<reference evidence="2" key="1">
    <citation type="submission" date="2022-09" db="EMBL/GenBank/DDBJ databases">
        <title>Actin cytoskeleton and complex cell architecture in an #Asgard archaeon.</title>
        <authorList>
            <person name="Ponce Toledo R.I."/>
            <person name="Schleper C."/>
            <person name="Rodrigues Oliveira T."/>
            <person name="Wollweber F."/>
            <person name="Xu J."/>
            <person name="Rittmann S."/>
            <person name="Klingl A."/>
            <person name="Pilhofer M."/>
        </authorList>
    </citation>
    <scope>NUCLEOTIDE SEQUENCE</scope>
    <source>
        <strain evidence="2">B-35</strain>
    </source>
</reference>
<evidence type="ECO:0000313" key="2">
    <source>
        <dbReference type="EMBL" id="UYP48570.1"/>
    </source>
</evidence>
<dbReference type="InterPro" id="IPR000305">
    <property type="entry name" value="GIY-YIG_endonuc"/>
</dbReference>
<dbReference type="PROSITE" id="PS50164">
    <property type="entry name" value="GIY_YIG"/>
    <property type="match status" value="1"/>
</dbReference>
<dbReference type="EMBL" id="CP104013">
    <property type="protein sequence ID" value="UYP48570.1"/>
    <property type="molecule type" value="Genomic_DNA"/>
</dbReference>
<sequence>MNVSIIHNNEGKVKPWIKFLSGTVSAIAALNLSSTIARVAKKKRFGIIYVMFSIHPKCNSIYVGQTAQPDNYARFSDHINDAKRKGSPEYDYKLSRAIRKYGESTWRILTVDKYLEYLKANGTPHIVINKQLLDKKKVIFRADNKETLSLLEILWIEEFNSYHDGYNSTLGGEGKRLIEGFSISEINHYIDLLERKHMKMQIVPLSTSPKELTKAENPFHEMSYSQFSLKLAYSNFPSDILQRIADLEMWSRFYNNKKKQISLANIIVVEKILGMDHFRSFDYNRKNLDQNLTLDEIRDEFKSKLDITPILETYGIDPSWIPSIKPSCSISLGRIGDIRNSILIDLFENNRQFSKSYLLEKYKSTRHIITSSPIQRGLKRIYNNSIAIICNWDEISLESDEELTFREIAYIKFRFPSISHQLMTEGKKLKRFLGEDLNNAGSGRRELQNYLKISRNHFTYFDEIFSPEISIKFNSKMWENYKRLVFIENILIRTPFISPKELAYLYFGSDFSESERKNISRKLNAIKKMARKNLRLSQLYLNKEISLI</sequence>
<evidence type="ECO:0000259" key="1">
    <source>
        <dbReference type="PROSITE" id="PS50164"/>
    </source>
</evidence>
<dbReference type="Gene3D" id="3.40.1440.10">
    <property type="entry name" value="GIY-YIG endonuclease"/>
    <property type="match status" value="1"/>
</dbReference>
<name>A0ABY6HYI1_9ARCH</name>
<feature type="domain" description="GIY-YIG" evidence="1">
    <location>
        <begin position="44"/>
        <end position="168"/>
    </location>
</feature>
<organism evidence="2 3">
    <name type="scientific">Candidatus Lokiarchaeum ossiferum</name>
    <dbReference type="NCBI Taxonomy" id="2951803"/>
    <lineage>
        <taxon>Archaea</taxon>
        <taxon>Promethearchaeati</taxon>
        <taxon>Promethearchaeota</taxon>
        <taxon>Promethearchaeia</taxon>
        <taxon>Promethearchaeales</taxon>
        <taxon>Promethearchaeaceae</taxon>
        <taxon>Candidatus Lokiarchaeum</taxon>
    </lineage>
</organism>
<dbReference type="Proteomes" id="UP001208689">
    <property type="component" value="Chromosome"/>
</dbReference>
<proteinExistence type="predicted"/>